<sequence>MVRPTLDPGQARLLLEKVQADSSLAPSQRRRARQLRTASTNPEIVLERLQRQAIEVLPTLDRRLPATSLCRAVTAAAFRTYHAKPEVKEAFLTSSDFVRYVESQGDKAGTLRDFLRDDSVLFPWQRSWLAEAHKLNGLDGAAVSQALELEKDPPFVIFHFEVQGMVDNGVLVRRPCSLDSVLGPNLQWRPTGLVSGIQEFVDGDVPVEALADLEWRA</sequence>
<protein>
    <submittedName>
        <fullName evidence="1">Uncharacterized protein</fullName>
    </submittedName>
</protein>
<proteinExistence type="predicted"/>
<organism evidence="1 2">
    <name type="scientific">Aeromicrobium fastidiosum</name>
    <dbReference type="NCBI Taxonomy" id="52699"/>
    <lineage>
        <taxon>Bacteria</taxon>
        <taxon>Bacillati</taxon>
        <taxon>Actinomycetota</taxon>
        <taxon>Actinomycetes</taxon>
        <taxon>Propionibacteriales</taxon>
        <taxon>Nocardioidaceae</taxon>
        <taxon>Aeromicrobium</taxon>
    </lineage>
</organism>
<keyword evidence="2" id="KW-1185">Reference proteome</keyword>
<dbReference type="RefSeq" id="WP_129183559.1">
    <property type="nucleotide sequence ID" value="NZ_JAGIOG010000001.1"/>
</dbReference>
<name>A0A641AKS8_9ACTN</name>
<evidence type="ECO:0000313" key="2">
    <source>
        <dbReference type="Proteomes" id="UP001515100"/>
    </source>
</evidence>
<dbReference type="AlphaFoldDB" id="A0A641AKS8"/>
<reference evidence="1" key="1">
    <citation type="submission" date="2019-09" db="EMBL/GenBank/DDBJ databases">
        <authorList>
            <person name="Li J."/>
        </authorList>
    </citation>
    <scope>NUCLEOTIDE SEQUENCE [LARGE SCALE GENOMIC DNA]</scope>
    <source>
        <strain evidence="1">NRBC 14897</strain>
    </source>
</reference>
<comment type="caution">
    <text evidence="1">The sequence shown here is derived from an EMBL/GenBank/DDBJ whole genome shotgun (WGS) entry which is preliminary data.</text>
</comment>
<dbReference type="Proteomes" id="UP001515100">
    <property type="component" value="Unassembled WGS sequence"/>
</dbReference>
<dbReference type="EMBL" id="SDPP02000003">
    <property type="protein sequence ID" value="KAA1375973.1"/>
    <property type="molecule type" value="Genomic_DNA"/>
</dbReference>
<accession>A0A641AKS8</accession>
<evidence type="ECO:0000313" key="1">
    <source>
        <dbReference type="EMBL" id="KAA1375973.1"/>
    </source>
</evidence>
<gene>
    <name evidence="1" type="ORF">ESP62_010950</name>
</gene>